<dbReference type="Pfam" id="PF06045">
    <property type="entry name" value="Rhamnogal_lyase"/>
    <property type="match status" value="1"/>
</dbReference>
<accession>A0ABC8U8B7</accession>
<proteinExistence type="predicted"/>
<dbReference type="Proteomes" id="UP001642360">
    <property type="component" value="Unassembled WGS sequence"/>
</dbReference>
<gene>
    <name evidence="1" type="ORF">ILEXP_LOCUS47668</name>
</gene>
<evidence type="ECO:0000313" key="1">
    <source>
        <dbReference type="EMBL" id="CAK9177746.1"/>
    </source>
</evidence>
<dbReference type="InterPro" id="IPR010325">
    <property type="entry name" value="Rhamnogal_lyase"/>
</dbReference>
<sequence>MLCLFLYEPIRKHYKLSSFKLLAFFIQILLIRNLLLFGYQNRIFLCAEEVTRVSCGLKSMSATGVQLHIQDDHVLIGNGVLQITLTNPGGILRGIEYGGIDNLLELHNKDLNGGYRNCVTSALLSSLFPFLLDVQTKFYITTSHRIQKCIAR</sequence>
<protein>
    <submittedName>
        <fullName evidence="1">Uncharacterized protein</fullName>
    </submittedName>
</protein>
<keyword evidence="2" id="KW-1185">Reference proteome</keyword>
<evidence type="ECO:0000313" key="2">
    <source>
        <dbReference type="Proteomes" id="UP001642360"/>
    </source>
</evidence>
<comment type="caution">
    <text evidence="1">The sequence shown here is derived from an EMBL/GenBank/DDBJ whole genome shotgun (WGS) entry which is preliminary data.</text>
</comment>
<name>A0ABC8U8B7_9AQUA</name>
<reference evidence="1 2" key="1">
    <citation type="submission" date="2024-02" db="EMBL/GenBank/DDBJ databases">
        <authorList>
            <person name="Vignale AGUSTIN F."/>
            <person name="Sosa J E."/>
            <person name="Modenutti C."/>
        </authorList>
    </citation>
    <scope>NUCLEOTIDE SEQUENCE [LARGE SCALE GENOMIC DNA]</scope>
</reference>
<dbReference type="EMBL" id="CAUOFW020007148">
    <property type="protein sequence ID" value="CAK9177746.1"/>
    <property type="molecule type" value="Genomic_DNA"/>
</dbReference>
<dbReference type="AlphaFoldDB" id="A0ABC8U8B7"/>
<organism evidence="1 2">
    <name type="scientific">Ilex paraguariensis</name>
    <name type="common">yerba mate</name>
    <dbReference type="NCBI Taxonomy" id="185542"/>
    <lineage>
        <taxon>Eukaryota</taxon>
        <taxon>Viridiplantae</taxon>
        <taxon>Streptophyta</taxon>
        <taxon>Embryophyta</taxon>
        <taxon>Tracheophyta</taxon>
        <taxon>Spermatophyta</taxon>
        <taxon>Magnoliopsida</taxon>
        <taxon>eudicotyledons</taxon>
        <taxon>Gunneridae</taxon>
        <taxon>Pentapetalae</taxon>
        <taxon>asterids</taxon>
        <taxon>campanulids</taxon>
        <taxon>Aquifoliales</taxon>
        <taxon>Aquifoliaceae</taxon>
        <taxon>Ilex</taxon>
    </lineage>
</organism>